<accession>A0A0V0THT5</accession>
<keyword evidence="2" id="KW-1185">Reference proteome</keyword>
<proteinExistence type="predicted"/>
<dbReference type="Proteomes" id="UP000055048">
    <property type="component" value="Unassembled WGS sequence"/>
</dbReference>
<dbReference type="EMBL" id="JYDJ01000280">
    <property type="protein sequence ID" value="KRX38151.1"/>
    <property type="molecule type" value="Genomic_DNA"/>
</dbReference>
<sequence length="82" mass="9116">MEQKTVKSLPFGVPMMWREPQNHCELNDLVRDPGLSKVGAEKLRSRLQSKHMLAPGTTISIWVQKSMSPVNGSCSLTPPKKA</sequence>
<reference evidence="1 2" key="1">
    <citation type="submission" date="2015-01" db="EMBL/GenBank/DDBJ databases">
        <title>Evolution of Trichinella species and genotypes.</title>
        <authorList>
            <person name="Korhonen P.K."/>
            <person name="Edoardo P."/>
            <person name="Giuseppe L.R."/>
            <person name="Gasser R.B."/>
        </authorList>
    </citation>
    <scope>NUCLEOTIDE SEQUENCE [LARGE SCALE GENOMIC DNA]</scope>
    <source>
        <strain evidence="1">ISS417</strain>
    </source>
</reference>
<protein>
    <submittedName>
        <fullName evidence="1">Uncharacterized protein</fullName>
    </submittedName>
</protein>
<organism evidence="1 2">
    <name type="scientific">Trichinella murrelli</name>
    <dbReference type="NCBI Taxonomy" id="144512"/>
    <lineage>
        <taxon>Eukaryota</taxon>
        <taxon>Metazoa</taxon>
        <taxon>Ecdysozoa</taxon>
        <taxon>Nematoda</taxon>
        <taxon>Enoplea</taxon>
        <taxon>Dorylaimia</taxon>
        <taxon>Trichinellida</taxon>
        <taxon>Trichinellidae</taxon>
        <taxon>Trichinella</taxon>
    </lineage>
</organism>
<name>A0A0V0THT5_9BILA</name>
<gene>
    <name evidence="1" type="ORF">T05_16480</name>
</gene>
<evidence type="ECO:0000313" key="2">
    <source>
        <dbReference type="Proteomes" id="UP000055048"/>
    </source>
</evidence>
<evidence type="ECO:0000313" key="1">
    <source>
        <dbReference type="EMBL" id="KRX38151.1"/>
    </source>
</evidence>
<dbReference type="OrthoDB" id="6365933at2759"/>
<dbReference type="AlphaFoldDB" id="A0A0V0THT5"/>
<comment type="caution">
    <text evidence="1">The sequence shown here is derived from an EMBL/GenBank/DDBJ whole genome shotgun (WGS) entry which is preliminary data.</text>
</comment>